<name>A0ABS8Y5V8_DATST</name>
<evidence type="ECO:0000313" key="2">
    <source>
        <dbReference type="Proteomes" id="UP000823775"/>
    </source>
</evidence>
<dbReference type="Proteomes" id="UP000823775">
    <property type="component" value="Unassembled WGS sequence"/>
</dbReference>
<proteinExistence type="predicted"/>
<dbReference type="EMBL" id="JACEIK010046168">
    <property type="protein sequence ID" value="MCE5167058.1"/>
    <property type="molecule type" value="Genomic_DNA"/>
</dbReference>
<keyword evidence="2" id="KW-1185">Reference proteome</keyword>
<feature type="non-terminal residue" evidence="1">
    <location>
        <position position="1"/>
    </location>
</feature>
<organism evidence="1 2">
    <name type="scientific">Datura stramonium</name>
    <name type="common">Jimsonweed</name>
    <name type="synonym">Common thornapple</name>
    <dbReference type="NCBI Taxonomy" id="4076"/>
    <lineage>
        <taxon>Eukaryota</taxon>
        <taxon>Viridiplantae</taxon>
        <taxon>Streptophyta</taxon>
        <taxon>Embryophyta</taxon>
        <taxon>Tracheophyta</taxon>
        <taxon>Spermatophyta</taxon>
        <taxon>Magnoliopsida</taxon>
        <taxon>eudicotyledons</taxon>
        <taxon>Gunneridae</taxon>
        <taxon>Pentapetalae</taxon>
        <taxon>asterids</taxon>
        <taxon>lamiids</taxon>
        <taxon>Solanales</taxon>
        <taxon>Solanaceae</taxon>
        <taxon>Solanoideae</taxon>
        <taxon>Datureae</taxon>
        <taxon>Datura</taxon>
    </lineage>
</organism>
<accession>A0ABS8Y5V8</accession>
<comment type="caution">
    <text evidence="1">The sequence shown here is derived from an EMBL/GenBank/DDBJ whole genome shotgun (WGS) entry which is preliminary data.</text>
</comment>
<protein>
    <submittedName>
        <fullName evidence="1">Uncharacterized protein</fullName>
    </submittedName>
</protein>
<gene>
    <name evidence="1" type="ORF">HAX54_035372</name>
</gene>
<reference evidence="1 2" key="1">
    <citation type="journal article" date="2021" name="BMC Genomics">
        <title>Datura genome reveals duplications of psychoactive alkaloid biosynthetic genes and high mutation rate following tissue culture.</title>
        <authorList>
            <person name="Rajewski A."/>
            <person name="Carter-House D."/>
            <person name="Stajich J."/>
            <person name="Litt A."/>
        </authorList>
    </citation>
    <scope>NUCLEOTIDE SEQUENCE [LARGE SCALE GENOMIC DNA]</scope>
    <source>
        <strain evidence="1">AR-01</strain>
    </source>
</reference>
<sequence>DQAAPDVVSWGRRRLLQLRDRVRDQRPRVVFIRERLAWLLDRSGPARPRVVFVGGEAAVTLLNRVRDSPATCCFHWGGEAESGRDLGRNSTR</sequence>
<evidence type="ECO:0000313" key="1">
    <source>
        <dbReference type="EMBL" id="MCE5167058.1"/>
    </source>
</evidence>